<dbReference type="EMBL" id="JAGKQM010000016">
    <property type="protein sequence ID" value="KAH0873286.1"/>
    <property type="molecule type" value="Genomic_DNA"/>
</dbReference>
<evidence type="ECO:0000313" key="2">
    <source>
        <dbReference type="Proteomes" id="UP000824890"/>
    </source>
</evidence>
<proteinExistence type="predicted"/>
<sequence length="136" mass="15497">MFPFSVLCFLASPRCRSGVWVLDLRRSKVKEWMCGFFGQAERWVSWLAWLKALRVSQTVELQCFFRFSRWSHARCLLGRSTFLSGASHELLSSPSWLGLLQVLCSGDMCEVTNCWSCQPRQISLVAARVESARIGG</sequence>
<dbReference type="Proteomes" id="UP000824890">
    <property type="component" value="Unassembled WGS sequence"/>
</dbReference>
<comment type="caution">
    <text evidence="1">The sequence shown here is derived from an EMBL/GenBank/DDBJ whole genome shotgun (WGS) entry which is preliminary data.</text>
</comment>
<evidence type="ECO:0000313" key="1">
    <source>
        <dbReference type="EMBL" id="KAH0873286.1"/>
    </source>
</evidence>
<evidence type="ECO:0008006" key="3">
    <source>
        <dbReference type="Google" id="ProtNLM"/>
    </source>
</evidence>
<keyword evidence="2" id="KW-1185">Reference proteome</keyword>
<organism evidence="1 2">
    <name type="scientific">Brassica napus</name>
    <name type="common">Rape</name>
    <dbReference type="NCBI Taxonomy" id="3708"/>
    <lineage>
        <taxon>Eukaryota</taxon>
        <taxon>Viridiplantae</taxon>
        <taxon>Streptophyta</taxon>
        <taxon>Embryophyta</taxon>
        <taxon>Tracheophyta</taxon>
        <taxon>Spermatophyta</taxon>
        <taxon>Magnoliopsida</taxon>
        <taxon>eudicotyledons</taxon>
        <taxon>Gunneridae</taxon>
        <taxon>Pentapetalae</taxon>
        <taxon>rosids</taxon>
        <taxon>malvids</taxon>
        <taxon>Brassicales</taxon>
        <taxon>Brassicaceae</taxon>
        <taxon>Brassiceae</taxon>
        <taxon>Brassica</taxon>
    </lineage>
</organism>
<name>A0ABQ7YZB3_BRANA</name>
<protein>
    <recommendedName>
        <fullName evidence="3">Secreted protein</fullName>
    </recommendedName>
</protein>
<gene>
    <name evidence="1" type="ORF">HID58_070648</name>
</gene>
<accession>A0ABQ7YZB3</accession>
<reference evidence="1 2" key="1">
    <citation type="submission" date="2021-05" db="EMBL/GenBank/DDBJ databases">
        <title>Genome Assembly of Synthetic Allotetraploid Brassica napus Reveals Homoeologous Exchanges between Subgenomes.</title>
        <authorList>
            <person name="Davis J.T."/>
        </authorList>
    </citation>
    <scope>NUCLEOTIDE SEQUENCE [LARGE SCALE GENOMIC DNA]</scope>
    <source>
        <strain evidence="2">cv. Da-Ae</strain>
        <tissue evidence="1">Seedling</tissue>
    </source>
</reference>